<accession>A0A2K8MLG8</accession>
<dbReference type="RefSeq" id="WP_100281850.1">
    <property type="nucleotide sequence ID" value="NZ_CP024923.1"/>
</dbReference>
<protein>
    <submittedName>
        <fullName evidence="1">Hydrolase</fullName>
    </submittedName>
</protein>
<name>A0A2K8MLG8_9SPHN</name>
<evidence type="ECO:0000313" key="1">
    <source>
        <dbReference type="EMBL" id="ATY32041.1"/>
    </source>
</evidence>
<gene>
    <name evidence="1" type="ORF">CVN68_08685</name>
</gene>
<sequence>MADSILPHALPGALDGRDGIKLLSLDCFDTLLWRDTHAPKDLFGALCETTVTQRQWAEERARLAAELRYKRGEVSIEEIYRELLPNGGTDARTLGVQNEIQAEAAHCFAFRPTVELMRTAKARGLQIIIVSDTYLNPEQLRGLIAAAAGEDVAGMIDRVFCSATYGKAKSEGLYEFILKELTVQPHEILHIGDNKRADVDGVAPFGVPTLHLKQFTERSEQRLRLEAAVGAMLHPAANEVALTHQPHRAALSLEEPVIADTAEAFGFATLGPVLYGYDRWLADEAETLQAKHGGKVHHVFLMRDGYLPQLMYQASSGQTGQALEISRFTATASTFVDENAVRRYLEIEVEGDPFVVAKQMLLPKDEIETIVKKLPRGDAATRGAAFANAITIPSRLRRIVKASNAFAGRLVAHVRRTVDPAPGDTLMLVDLGYNGSVQNEVEALLVRSFGVHVAGRYLLLREQFRAGFDKKGFIGHDHYDGYTLEALCTNVAVLEQLCTAAQGSVVDYAVDGAAIRKGNSIKSRQSAIRERIQAGAIRFAHIQADVTIRAASAHHAAMWRRGAAAVLGRLMYMPVAEELAVLGQFEHDVNLGVDNTVALFDSEIARKGLRQRGLFYMKGADRMYLPAELQGEGMALKLSLLAHKRFGLALKYADFVDQTISLPLIVADGREVSTGNVTATPTHDGYYMAPIPVGDCRFSVGIQFGQLFDYVQVDSAVFMPVDRFLSDKVLPGTEEIEAAPSLEGMTQAAPHLFKCADEYSFMMVPPPPRQGDRQMMLAVVFRPIARREANPAPAAHNALLATGASA</sequence>
<dbReference type="Pfam" id="PF00702">
    <property type="entry name" value="Hydrolase"/>
    <property type="match status" value="1"/>
</dbReference>
<dbReference type="InterPro" id="IPR036412">
    <property type="entry name" value="HAD-like_sf"/>
</dbReference>
<dbReference type="EMBL" id="CP024923">
    <property type="protein sequence ID" value="ATY32041.1"/>
    <property type="molecule type" value="Genomic_DNA"/>
</dbReference>
<dbReference type="AlphaFoldDB" id="A0A2K8MLG8"/>
<dbReference type="InterPro" id="IPR023214">
    <property type="entry name" value="HAD_sf"/>
</dbReference>
<dbReference type="SUPFAM" id="SSF56784">
    <property type="entry name" value="HAD-like"/>
    <property type="match status" value="1"/>
</dbReference>
<keyword evidence="1" id="KW-0378">Hydrolase</keyword>
<proteinExistence type="predicted"/>
<dbReference type="GO" id="GO:0016787">
    <property type="term" value="F:hydrolase activity"/>
    <property type="evidence" value="ECO:0007669"/>
    <property type="project" value="UniProtKB-KW"/>
</dbReference>
<dbReference type="Proteomes" id="UP000229081">
    <property type="component" value="Chromosome"/>
</dbReference>
<organism evidence="1 2">
    <name type="scientific">Sphingomonas psychrotolerans</name>
    <dbReference type="NCBI Taxonomy" id="1327635"/>
    <lineage>
        <taxon>Bacteria</taxon>
        <taxon>Pseudomonadati</taxon>
        <taxon>Pseudomonadota</taxon>
        <taxon>Alphaproteobacteria</taxon>
        <taxon>Sphingomonadales</taxon>
        <taxon>Sphingomonadaceae</taxon>
        <taxon>Sphingomonas</taxon>
    </lineage>
</organism>
<evidence type="ECO:0000313" key="2">
    <source>
        <dbReference type="Proteomes" id="UP000229081"/>
    </source>
</evidence>
<dbReference type="OrthoDB" id="9816564at2"/>
<keyword evidence="2" id="KW-1185">Reference proteome</keyword>
<reference evidence="1 2" key="1">
    <citation type="submission" date="2017-11" db="EMBL/GenBank/DDBJ databases">
        <title>Complete genome sequence of Sphingomonas sp. Strain Cra20, a psychrotolerant potential plant growth promoting rhizobacteria.</title>
        <authorList>
            <person name="Luo Y."/>
        </authorList>
    </citation>
    <scope>NUCLEOTIDE SEQUENCE [LARGE SCALE GENOMIC DNA]</scope>
    <source>
        <strain evidence="1 2">Cra20</strain>
    </source>
</reference>
<dbReference type="Gene3D" id="3.40.50.1000">
    <property type="entry name" value="HAD superfamily/HAD-like"/>
    <property type="match status" value="1"/>
</dbReference>
<dbReference type="KEGG" id="sphc:CVN68_08685"/>